<feature type="region of interest" description="Disordered" evidence="6">
    <location>
        <begin position="287"/>
        <end position="316"/>
    </location>
</feature>
<keyword evidence="4" id="KW-0720">Serine protease</keyword>
<accession>A0A2C5YEN0</accession>
<proteinExistence type="inferred from homology"/>
<feature type="signal peptide" evidence="7">
    <location>
        <begin position="1"/>
        <end position="16"/>
    </location>
</feature>
<dbReference type="InterPro" id="IPR000209">
    <property type="entry name" value="Peptidase_S8/S53_dom"/>
</dbReference>
<dbReference type="Gene3D" id="3.40.50.200">
    <property type="entry name" value="Peptidase S8/S53 domain"/>
    <property type="match status" value="1"/>
</dbReference>
<keyword evidence="10" id="KW-1185">Reference proteome</keyword>
<keyword evidence="3" id="KW-0378">Hydrolase</keyword>
<evidence type="ECO:0000313" key="9">
    <source>
        <dbReference type="EMBL" id="PHH65742.1"/>
    </source>
</evidence>
<evidence type="ECO:0000256" key="4">
    <source>
        <dbReference type="ARBA" id="ARBA00022825"/>
    </source>
</evidence>
<feature type="domain" description="Peptidase S8/S53" evidence="8">
    <location>
        <begin position="115"/>
        <end position="285"/>
    </location>
</feature>
<dbReference type="AlphaFoldDB" id="A0A2C5YEN0"/>
<evidence type="ECO:0000256" key="2">
    <source>
        <dbReference type="ARBA" id="ARBA00022670"/>
    </source>
</evidence>
<evidence type="ECO:0000256" key="3">
    <source>
        <dbReference type="ARBA" id="ARBA00022801"/>
    </source>
</evidence>
<feature type="chain" id="PRO_5012948329" description="Peptidase S8/S53 domain-containing protein" evidence="7">
    <location>
        <begin position="17"/>
        <end position="316"/>
    </location>
</feature>
<keyword evidence="7" id="KW-0732">Signal</keyword>
<evidence type="ECO:0000256" key="7">
    <source>
        <dbReference type="SAM" id="SignalP"/>
    </source>
</evidence>
<keyword evidence="2" id="KW-0645">Protease</keyword>
<dbReference type="InterPro" id="IPR015500">
    <property type="entry name" value="Peptidase_S8_subtilisin-rel"/>
</dbReference>
<feature type="compositionally biased region" description="Basic and acidic residues" evidence="6">
    <location>
        <begin position="304"/>
        <end position="316"/>
    </location>
</feature>
<comment type="caution">
    <text evidence="5">Lacks conserved residue(s) required for the propagation of feature annotation.</text>
</comment>
<comment type="caution">
    <text evidence="9">The sequence shown here is derived from an EMBL/GenBank/DDBJ whole genome shotgun (WGS) entry which is preliminary data.</text>
</comment>
<organism evidence="9 10">
    <name type="scientific">Ophiocordyceps australis</name>
    <dbReference type="NCBI Taxonomy" id="1399860"/>
    <lineage>
        <taxon>Eukaryota</taxon>
        <taxon>Fungi</taxon>
        <taxon>Dikarya</taxon>
        <taxon>Ascomycota</taxon>
        <taxon>Pezizomycotina</taxon>
        <taxon>Sordariomycetes</taxon>
        <taxon>Hypocreomycetidae</taxon>
        <taxon>Hypocreales</taxon>
        <taxon>Ophiocordycipitaceae</taxon>
        <taxon>Ophiocordyceps</taxon>
    </lineage>
</organism>
<dbReference type="PROSITE" id="PS51892">
    <property type="entry name" value="SUBTILASE"/>
    <property type="match status" value="1"/>
</dbReference>
<sequence>MEVSSTLALFWALSAANPLINKRANKIVQNDAPWGLRVISHRTPQKFPSINVFRNSKYYYDGKAGQDTVAFDIDSGILVTHKDFEGRAENLWTDFKTQMAKTTLKTRTAMAHTVKVIDQRKSSFARIVTGFHAAVKHAVKNNLQQMSVINISIAGKPSMHSLQVAIDRSFNMPNGGLVTVVAAGNTYDDASKTDPASSREAITVGSIDKSWKISFFSNWGPSVQILAPGSEIPSLSPKSDTAATIMSGTSMAAPHVAGVVLNAMSVFGQNSQSVRSFLEQTSTKDMVTGDLHGSPNRVVNNNNDRQKSCKSEDKIC</sequence>
<dbReference type="PANTHER" id="PTHR43806:SF11">
    <property type="entry name" value="CEREVISIN-RELATED"/>
    <property type="match status" value="1"/>
</dbReference>
<dbReference type="Proteomes" id="UP000226192">
    <property type="component" value="Unassembled WGS sequence"/>
</dbReference>
<comment type="similarity">
    <text evidence="1 5">Belongs to the peptidase S8 family.</text>
</comment>
<dbReference type="InterPro" id="IPR036852">
    <property type="entry name" value="Peptidase_S8/S53_dom_sf"/>
</dbReference>
<dbReference type="STRING" id="1399860.A0A2C5YEN0"/>
<dbReference type="PRINTS" id="PR00723">
    <property type="entry name" value="SUBTILISIN"/>
</dbReference>
<evidence type="ECO:0000259" key="8">
    <source>
        <dbReference type="Pfam" id="PF00082"/>
    </source>
</evidence>
<evidence type="ECO:0000256" key="1">
    <source>
        <dbReference type="ARBA" id="ARBA00011073"/>
    </source>
</evidence>
<dbReference type="PANTHER" id="PTHR43806">
    <property type="entry name" value="PEPTIDASE S8"/>
    <property type="match status" value="1"/>
</dbReference>
<evidence type="ECO:0000256" key="5">
    <source>
        <dbReference type="PROSITE-ProRule" id="PRU01240"/>
    </source>
</evidence>
<dbReference type="SUPFAM" id="SSF52743">
    <property type="entry name" value="Subtilisin-like"/>
    <property type="match status" value="1"/>
</dbReference>
<dbReference type="PROSITE" id="PS00138">
    <property type="entry name" value="SUBTILASE_SER"/>
    <property type="match status" value="1"/>
</dbReference>
<dbReference type="InterPro" id="IPR023828">
    <property type="entry name" value="Peptidase_S8_Ser-AS"/>
</dbReference>
<gene>
    <name evidence="9" type="ORF">CDD81_1469</name>
</gene>
<reference evidence="9 10" key="1">
    <citation type="submission" date="2017-06" db="EMBL/GenBank/DDBJ databases">
        <title>Ant-infecting Ophiocordyceps genomes reveal a high diversity of potential behavioral manipulation genes and a possible major role for enterotoxins.</title>
        <authorList>
            <person name="De Bekker C."/>
            <person name="Evans H.C."/>
            <person name="Brachmann A."/>
            <person name="Hughes D.P."/>
        </authorList>
    </citation>
    <scope>NUCLEOTIDE SEQUENCE [LARGE SCALE GENOMIC DNA]</scope>
    <source>
        <strain evidence="9 10">Map64</strain>
    </source>
</reference>
<dbReference type="InterPro" id="IPR050131">
    <property type="entry name" value="Peptidase_S8_subtilisin-like"/>
</dbReference>
<evidence type="ECO:0000256" key="6">
    <source>
        <dbReference type="SAM" id="MobiDB-lite"/>
    </source>
</evidence>
<dbReference type="GO" id="GO:0004252">
    <property type="term" value="F:serine-type endopeptidase activity"/>
    <property type="evidence" value="ECO:0007669"/>
    <property type="project" value="InterPro"/>
</dbReference>
<evidence type="ECO:0000313" key="10">
    <source>
        <dbReference type="Proteomes" id="UP000226192"/>
    </source>
</evidence>
<protein>
    <recommendedName>
        <fullName evidence="8">Peptidase S8/S53 domain-containing protein</fullName>
    </recommendedName>
</protein>
<dbReference type="OrthoDB" id="4927530at2759"/>
<dbReference type="EMBL" id="NJET01000014">
    <property type="protein sequence ID" value="PHH65742.1"/>
    <property type="molecule type" value="Genomic_DNA"/>
</dbReference>
<dbReference type="GO" id="GO:0006508">
    <property type="term" value="P:proteolysis"/>
    <property type="evidence" value="ECO:0007669"/>
    <property type="project" value="UniProtKB-KW"/>
</dbReference>
<dbReference type="Pfam" id="PF00082">
    <property type="entry name" value="Peptidase_S8"/>
    <property type="match status" value="1"/>
</dbReference>
<name>A0A2C5YEN0_9HYPO</name>